<dbReference type="PANTHER" id="PTHR31302:SF31">
    <property type="entry name" value="PHOSPHODIESTERASE YAEI"/>
    <property type="match status" value="1"/>
</dbReference>
<dbReference type="CDD" id="cd00838">
    <property type="entry name" value="MPP_superfamily"/>
    <property type="match status" value="1"/>
</dbReference>
<dbReference type="PANTHER" id="PTHR31302">
    <property type="entry name" value="TRANSMEMBRANE PROTEIN WITH METALLOPHOSPHOESTERASE DOMAIN-RELATED"/>
    <property type="match status" value="1"/>
</dbReference>
<evidence type="ECO:0000313" key="5">
    <source>
        <dbReference type="EMBL" id="TDX52915.1"/>
    </source>
</evidence>
<organism evidence="5 6">
    <name type="scientific">Orenia marismortui</name>
    <dbReference type="NCBI Taxonomy" id="46469"/>
    <lineage>
        <taxon>Bacteria</taxon>
        <taxon>Bacillati</taxon>
        <taxon>Bacillota</taxon>
        <taxon>Clostridia</taxon>
        <taxon>Halanaerobiales</taxon>
        <taxon>Halobacteroidaceae</taxon>
        <taxon>Orenia</taxon>
    </lineage>
</organism>
<feature type="transmembrane region" description="Helical" evidence="3">
    <location>
        <begin position="102"/>
        <end position="127"/>
    </location>
</feature>
<keyword evidence="1" id="KW-0479">Metal-binding</keyword>
<dbReference type="GO" id="GO:0009245">
    <property type="term" value="P:lipid A biosynthetic process"/>
    <property type="evidence" value="ECO:0007669"/>
    <property type="project" value="TreeGrafter"/>
</dbReference>
<feature type="domain" description="Calcineurin-like phosphoesterase" evidence="4">
    <location>
        <begin position="220"/>
        <end position="382"/>
    </location>
</feature>
<dbReference type="RefSeq" id="WP_134115115.1">
    <property type="nucleotide sequence ID" value="NZ_SOEG01000004.1"/>
</dbReference>
<evidence type="ECO:0000313" key="6">
    <source>
        <dbReference type="Proteomes" id="UP000295832"/>
    </source>
</evidence>
<dbReference type="InterPro" id="IPR029052">
    <property type="entry name" value="Metallo-depent_PP-like"/>
</dbReference>
<dbReference type="Proteomes" id="UP000295832">
    <property type="component" value="Unassembled WGS sequence"/>
</dbReference>
<keyword evidence="3" id="KW-0472">Membrane</keyword>
<dbReference type="SUPFAM" id="SSF56300">
    <property type="entry name" value="Metallo-dependent phosphatases"/>
    <property type="match status" value="1"/>
</dbReference>
<dbReference type="AlphaFoldDB" id="A0A4R8HAF9"/>
<gene>
    <name evidence="5" type="ORF">C7959_10440</name>
</gene>
<evidence type="ECO:0000256" key="2">
    <source>
        <dbReference type="ARBA" id="ARBA00022801"/>
    </source>
</evidence>
<dbReference type="GO" id="GO:0046872">
    <property type="term" value="F:metal ion binding"/>
    <property type="evidence" value="ECO:0007669"/>
    <property type="project" value="UniProtKB-KW"/>
</dbReference>
<keyword evidence="6" id="KW-1185">Reference proteome</keyword>
<dbReference type="GO" id="GO:0008758">
    <property type="term" value="F:UDP-2,3-diacylglucosamine hydrolase activity"/>
    <property type="evidence" value="ECO:0007669"/>
    <property type="project" value="TreeGrafter"/>
</dbReference>
<evidence type="ECO:0000256" key="3">
    <source>
        <dbReference type="SAM" id="Phobius"/>
    </source>
</evidence>
<sequence length="469" mass="52098">MKELVAKVLIATLIVLFLINFTAAKVYKLSAFEVEIDLNLSTHPQTIIDFPPIGEIRAATHKAPVDLNLTLAAIHQDRLSQIINNMGSKDELITLLKARSKVIIQLFIIRLLVISVLGGIIGASIVVYNRQSIIVGLLVGITIIAILTLSTYYTYEISKFNDPNFEGMLEAAPWMIGLIQEGLNSLDQLGYEMQLIASNMSELFSKVDTLRPLSRVTGDLKVLHITDIHNNPVALPYIEEIVKSFGVDFIIDTGDITDYGTPLEGELLKKINDLKVPYVFIAGNHDSPDIVDKMSSFENVVVIQADVINIKGLVIAGVEDPAAKTNQIKPLDDEDVVNYKEGLEELVERLKLPPDIVITHNFTVGKDLTGRIPLLLHGHDHAFKIYKMKGTTVIDAGTTGAAGIRGLESEEGIPYSVALLHYNNLKEEERERWSLDVVDIIKFYDRHSGFILERQLINSRNSKKAKAEE</sequence>
<evidence type="ECO:0000256" key="1">
    <source>
        <dbReference type="ARBA" id="ARBA00022723"/>
    </source>
</evidence>
<feature type="transmembrane region" description="Helical" evidence="3">
    <location>
        <begin position="134"/>
        <end position="155"/>
    </location>
</feature>
<keyword evidence="3" id="KW-0812">Transmembrane</keyword>
<dbReference type="Gene3D" id="3.60.21.10">
    <property type="match status" value="1"/>
</dbReference>
<comment type="caution">
    <text evidence="5">The sequence shown here is derived from an EMBL/GenBank/DDBJ whole genome shotgun (WGS) entry which is preliminary data.</text>
</comment>
<dbReference type="STRING" id="926561.GCA_000379025_00346"/>
<dbReference type="Pfam" id="PF00149">
    <property type="entry name" value="Metallophos"/>
    <property type="match status" value="1"/>
</dbReference>
<reference evidence="5 6" key="1">
    <citation type="submission" date="2019-03" db="EMBL/GenBank/DDBJ databases">
        <title>Subsurface microbial communities from deep shales in Ohio and West Virginia, USA.</title>
        <authorList>
            <person name="Wrighton K."/>
        </authorList>
    </citation>
    <scope>NUCLEOTIDE SEQUENCE [LARGE SCALE GENOMIC DNA]</scope>
    <source>
        <strain evidence="5 6">MSL 6dP</strain>
    </source>
</reference>
<dbReference type="EMBL" id="SOEG01000004">
    <property type="protein sequence ID" value="TDX52915.1"/>
    <property type="molecule type" value="Genomic_DNA"/>
</dbReference>
<dbReference type="GO" id="GO:0016020">
    <property type="term" value="C:membrane"/>
    <property type="evidence" value="ECO:0007669"/>
    <property type="project" value="GOC"/>
</dbReference>
<evidence type="ECO:0000259" key="4">
    <source>
        <dbReference type="Pfam" id="PF00149"/>
    </source>
</evidence>
<dbReference type="InterPro" id="IPR004843">
    <property type="entry name" value="Calcineurin-like_PHP"/>
</dbReference>
<keyword evidence="3" id="KW-1133">Transmembrane helix</keyword>
<protein>
    <submittedName>
        <fullName evidence="5">Icc-related predicted phosphoesterase</fullName>
    </submittedName>
</protein>
<name>A0A4R8HAF9_9FIRM</name>
<keyword evidence="2" id="KW-0378">Hydrolase</keyword>
<accession>A0A4R8HAF9</accession>
<dbReference type="InterPro" id="IPR051158">
    <property type="entry name" value="Metallophosphoesterase_sf"/>
</dbReference>
<proteinExistence type="predicted"/>